<protein>
    <submittedName>
        <fullName evidence="1">Uncharacterized protein</fullName>
    </submittedName>
</protein>
<keyword evidence="2" id="KW-1185">Reference proteome</keyword>
<reference evidence="2" key="1">
    <citation type="submission" date="2018-09" db="EMBL/GenBank/DDBJ databases">
        <authorList>
            <person name="Livingstone P.G."/>
            <person name="Whitworth D.E."/>
        </authorList>
    </citation>
    <scope>NUCLEOTIDE SEQUENCE [LARGE SCALE GENOMIC DNA]</scope>
    <source>
        <strain evidence="2">CA051B</strain>
    </source>
</reference>
<evidence type="ECO:0000313" key="1">
    <source>
        <dbReference type="EMBL" id="RKH56773.1"/>
    </source>
</evidence>
<accession>A0A3A8PKA6</accession>
<dbReference type="RefSeq" id="WP_120644885.1">
    <property type="nucleotide sequence ID" value="NZ_RAWB01000199.1"/>
</dbReference>
<dbReference type="Proteomes" id="UP000272888">
    <property type="component" value="Unassembled WGS sequence"/>
</dbReference>
<gene>
    <name evidence="1" type="ORF">D7V93_19685</name>
</gene>
<comment type="caution">
    <text evidence="1">The sequence shown here is derived from an EMBL/GenBank/DDBJ whole genome shotgun (WGS) entry which is preliminary data.</text>
</comment>
<name>A0A3A8PKA6_9BACT</name>
<organism evidence="1 2">
    <name type="scientific">Corallococcus llansteffanensis</name>
    <dbReference type="NCBI Taxonomy" id="2316731"/>
    <lineage>
        <taxon>Bacteria</taxon>
        <taxon>Pseudomonadati</taxon>
        <taxon>Myxococcota</taxon>
        <taxon>Myxococcia</taxon>
        <taxon>Myxococcales</taxon>
        <taxon>Cystobacterineae</taxon>
        <taxon>Myxococcaceae</taxon>
        <taxon>Corallococcus</taxon>
    </lineage>
</organism>
<dbReference type="EMBL" id="RAWB01000199">
    <property type="protein sequence ID" value="RKH56773.1"/>
    <property type="molecule type" value="Genomic_DNA"/>
</dbReference>
<evidence type="ECO:0000313" key="2">
    <source>
        <dbReference type="Proteomes" id="UP000272888"/>
    </source>
</evidence>
<proteinExistence type="predicted"/>
<dbReference type="AlphaFoldDB" id="A0A3A8PKA6"/>
<sequence>MPKRYFDLSADMTLPGRWSLGIPTDQQGREVDDPWAFKKGQPIPNPGRLRVPIDVPGTAFDFTLAGLATPIVHVRVASLLTELATDDVQIFPVDIAGQPDQFCILVATKLIRCINDAACKEVELWRPEDGRPEKAGQYRDVYGMRIDAAKVGEANVFRTWGWSVALIVSEEIKSALARIGATGMRFNEV</sequence>